<protein>
    <recommendedName>
        <fullName evidence="7">Glutaredoxin domain-containing protein</fullName>
    </recommendedName>
</protein>
<name>A0ABR2U2T1_9ROSI</name>
<dbReference type="InterPro" id="IPR036249">
    <property type="entry name" value="Thioredoxin-like_sf"/>
</dbReference>
<evidence type="ECO:0000256" key="2">
    <source>
        <dbReference type="ARBA" id="ARBA00007568"/>
    </source>
</evidence>
<comment type="caution">
    <text evidence="5">The sequence shown here is derived from an EMBL/GenBank/DDBJ whole genome shotgun (WGS) entry which is preliminary data.</text>
</comment>
<dbReference type="InterPro" id="IPR011905">
    <property type="entry name" value="GlrX-like_pln_2"/>
</dbReference>
<reference evidence="5 6" key="1">
    <citation type="journal article" date="2024" name="G3 (Bethesda)">
        <title>Genome assembly of Hibiscus sabdariffa L. provides insights into metabolisms of medicinal natural products.</title>
        <authorList>
            <person name="Kim T."/>
        </authorList>
    </citation>
    <scope>NUCLEOTIDE SEQUENCE [LARGE SCALE GENOMIC DNA]</scope>
    <source>
        <strain evidence="5">TK-2024</strain>
        <tissue evidence="5">Old leaves</tissue>
    </source>
</reference>
<dbReference type="PANTHER" id="PTHR10168">
    <property type="entry name" value="GLUTAREDOXIN"/>
    <property type="match status" value="1"/>
</dbReference>
<gene>
    <name evidence="5" type="ORF">V6N11_072248</name>
</gene>
<keyword evidence="3" id="KW-0963">Cytoplasm</keyword>
<comment type="subcellular location">
    <subcellularLocation>
        <location evidence="1">Cytoplasm</location>
    </subcellularLocation>
</comment>
<dbReference type="EMBL" id="JBBPBN010000003">
    <property type="protein sequence ID" value="KAK9043925.1"/>
    <property type="molecule type" value="Genomic_DNA"/>
</dbReference>
<dbReference type="PROSITE" id="PS51354">
    <property type="entry name" value="GLUTAREDOXIN_2"/>
    <property type="match status" value="1"/>
</dbReference>
<dbReference type="Proteomes" id="UP001396334">
    <property type="component" value="Unassembled WGS sequence"/>
</dbReference>
<keyword evidence="4" id="KW-0676">Redox-active center</keyword>
<dbReference type="SUPFAM" id="SSF52833">
    <property type="entry name" value="Thioredoxin-like"/>
    <property type="match status" value="1"/>
</dbReference>
<evidence type="ECO:0000313" key="5">
    <source>
        <dbReference type="EMBL" id="KAK9043925.1"/>
    </source>
</evidence>
<organism evidence="5 6">
    <name type="scientific">Hibiscus sabdariffa</name>
    <name type="common">roselle</name>
    <dbReference type="NCBI Taxonomy" id="183260"/>
    <lineage>
        <taxon>Eukaryota</taxon>
        <taxon>Viridiplantae</taxon>
        <taxon>Streptophyta</taxon>
        <taxon>Embryophyta</taxon>
        <taxon>Tracheophyta</taxon>
        <taxon>Spermatophyta</taxon>
        <taxon>Magnoliopsida</taxon>
        <taxon>eudicotyledons</taxon>
        <taxon>Gunneridae</taxon>
        <taxon>Pentapetalae</taxon>
        <taxon>rosids</taxon>
        <taxon>malvids</taxon>
        <taxon>Malvales</taxon>
        <taxon>Malvaceae</taxon>
        <taxon>Malvoideae</taxon>
        <taxon>Hibiscus</taxon>
    </lineage>
</organism>
<evidence type="ECO:0000313" key="6">
    <source>
        <dbReference type="Proteomes" id="UP001396334"/>
    </source>
</evidence>
<proteinExistence type="inferred from homology"/>
<evidence type="ECO:0000256" key="3">
    <source>
        <dbReference type="ARBA" id="ARBA00022490"/>
    </source>
</evidence>
<accession>A0ABR2U2T1</accession>
<dbReference type="Gene3D" id="3.40.30.10">
    <property type="entry name" value="Glutaredoxin"/>
    <property type="match status" value="1"/>
</dbReference>
<evidence type="ECO:0008006" key="7">
    <source>
        <dbReference type="Google" id="ProtNLM"/>
    </source>
</evidence>
<evidence type="ECO:0000256" key="4">
    <source>
        <dbReference type="ARBA" id="ARBA00023284"/>
    </source>
</evidence>
<keyword evidence="6" id="KW-1185">Reference proteome</keyword>
<sequence length="83" mass="9188">MITTSCCLSIDEETRFRRLMSEHPVIIFSPSSCCMCHVMKKLLATVGVYPTVMELDERETASLRLLSIASPLGTLPPRCSLVA</sequence>
<comment type="similarity">
    <text evidence="2">Belongs to the glutaredoxin family. CC-type subfamily.</text>
</comment>
<evidence type="ECO:0000256" key="1">
    <source>
        <dbReference type="ARBA" id="ARBA00004496"/>
    </source>
</evidence>